<reference evidence="1" key="1">
    <citation type="journal article" date="2019" name="bioRxiv">
        <title>The Genome of the Zebra Mussel, Dreissena polymorpha: A Resource for Invasive Species Research.</title>
        <authorList>
            <person name="McCartney M.A."/>
            <person name="Auch B."/>
            <person name="Kono T."/>
            <person name="Mallez S."/>
            <person name="Zhang Y."/>
            <person name="Obille A."/>
            <person name="Becker A."/>
            <person name="Abrahante J.E."/>
            <person name="Garbe J."/>
            <person name="Badalamenti J.P."/>
            <person name="Herman A."/>
            <person name="Mangelson H."/>
            <person name="Liachko I."/>
            <person name="Sullivan S."/>
            <person name="Sone E.D."/>
            <person name="Koren S."/>
            <person name="Silverstein K.A.T."/>
            <person name="Beckman K.B."/>
            <person name="Gohl D.M."/>
        </authorList>
    </citation>
    <scope>NUCLEOTIDE SEQUENCE</scope>
    <source>
        <strain evidence="1">Duluth1</strain>
        <tissue evidence="1">Whole animal</tissue>
    </source>
</reference>
<evidence type="ECO:0000313" key="2">
    <source>
        <dbReference type="Proteomes" id="UP000828390"/>
    </source>
</evidence>
<proteinExistence type="predicted"/>
<evidence type="ECO:0000313" key="1">
    <source>
        <dbReference type="EMBL" id="KAH3820949.1"/>
    </source>
</evidence>
<gene>
    <name evidence="1" type="ORF">DPMN_122702</name>
</gene>
<dbReference type="Proteomes" id="UP000828390">
    <property type="component" value="Unassembled WGS sequence"/>
</dbReference>
<keyword evidence="2" id="KW-1185">Reference proteome</keyword>
<comment type="caution">
    <text evidence="1">The sequence shown here is derived from an EMBL/GenBank/DDBJ whole genome shotgun (WGS) entry which is preliminary data.</text>
</comment>
<sequence length="82" mass="8935">MSSIMFNASMSVAKAIGSGFNFGLTSKQGEVAVDMRKSVKQAFVDAKPLPWPPTADDVEGYSPEDIIPKESLSFLTDYMWGI</sequence>
<dbReference type="EMBL" id="JAIWYP010000005">
    <property type="protein sequence ID" value="KAH3820949.1"/>
    <property type="molecule type" value="Genomic_DNA"/>
</dbReference>
<name>A0A9D4GT09_DREPO</name>
<protein>
    <submittedName>
        <fullName evidence="1">Uncharacterized protein</fullName>
    </submittedName>
</protein>
<accession>A0A9D4GT09</accession>
<reference evidence="1" key="2">
    <citation type="submission" date="2020-11" db="EMBL/GenBank/DDBJ databases">
        <authorList>
            <person name="McCartney M.A."/>
            <person name="Auch B."/>
            <person name="Kono T."/>
            <person name="Mallez S."/>
            <person name="Becker A."/>
            <person name="Gohl D.M."/>
            <person name="Silverstein K.A.T."/>
            <person name="Koren S."/>
            <person name="Bechman K.B."/>
            <person name="Herman A."/>
            <person name="Abrahante J.E."/>
            <person name="Garbe J."/>
        </authorList>
    </citation>
    <scope>NUCLEOTIDE SEQUENCE</scope>
    <source>
        <strain evidence="1">Duluth1</strain>
        <tissue evidence="1">Whole animal</tissue>
    </source>
</reference>
<dbReference type="AlphaFoldDB" id="A0A9D4GT09"/>
<organism evidence="1 2">
    <name type="scientific">Dreissena polymorpha</name>
    <name type="common">Zebra mussel</name>
    <name type="synonym">Mytilus polymorpha</name>
    <dbReference type="NCBI Taxonomy" id="45954"/>
    <lineage>
        <taxon>Eukaryota</taxon>
        <taxon>Metazoa</taxon>
        <taxon>Spiralia</taxon>
        <taxon>Lophotrochozoa</taxon>
        <taxon>Mollusca</taxon>
        <taxon>Bivalvia</taxon>
        <taxon>Autobranchia</taxon>
        <taxon>Heteroconchia</taxon>
        <taxon>Euheterodonta</taxon>
        <taxon>Imparidentia</taxon>
        <taxon>Neoheterodontei</taxon>
        <taxon>Myida</taxon>
        <taxon>Dreissenoidea</taxon>
        <taxon>Dreissenidae</taxon>
        <taxon>Dreissena</taxon>
    </lineage>
</organism>